<dbReference type="SUPFAM" id="SSF50993">
    <property type="entry name" value="Peptidase/esterase 'gauge' domain"/>
    <property type="match status" value="1"/>
</dbReference>
<dbReference type="AlphaFoldDB" id="A0A6G8RWD2"/>
<accession>A0A6G8RWD2</accession>
<dbReference type="EMBL" id="CP049801">
    <property type="protein sequence ID" value="QIO06249.1"/>
    <property type="molecule type" value="Genomic_DNA"/>
</dbReference>
<proteinExistence type="predicted"/>
<evidence type="ECO:0000313" key="6">
    <source>
        <dbReference type="EMBL" id="QIO06249.1"/>
    </source>
</evidence>
<sequence>MIDQFLYLEDIHSEKALAWVEQQNQTTKRKFVDNERFKPLYKSVEKILLNTKALPYISRKGRFVYNLWQDENNPLGVWRRTTLEDYQNDHIEWEVLIDFDQISQQENTQWFFAEAYLLQHDDQYCLVSLAKEGSDSVQVREFNLQKKIFVENGFFIDTAKTHTSWINQDEIYVMSDFGADSLTRSGYAKTVKRWKRGTALDQAHTVFEVSDEDMMASAYFDHSIGFEKHVFNRIKNFYENECFIGEQQQKLDIPLDAEVSFSRNFMLLELKSDWEIGSEYKAGGLWIIDFDDFLQGDRNFKLIIQSTKEKILSGYTYTQDYLILNILKDVCNYLEIYDIHNGLTYIDQIVSDEDYSVISIESVENDHNEVIFTVESFITPPTQYLIDLDTKQKTKLKVSQHTLDSSDYCVEQHFAESKDGTKIPYFQISKKLNTVGPKPVLMEGYGGFEVSMVPHFIEVEIHSWIDRGGVYVLTNIRGGAEYGANWHRQALKQNRHKSYEDFAAIAEDLIHRKITVKEKLAAVGGSNGGLLMGNMLTQYPQLFAAIVCEVPLLDMIRYTQIGAGHSWIAEYGDPENKDEIEILKTISPYHLLDAQKDYPKILFYTITSDDRVTPVHARKMAAKMHAMNIDNVYFYEQQQGGHSMSANKKLSAFHTALMMTFLMDEIGMEG</sequence>
<protein>
    <submittedName>
        <fullName evidence="6">S9 family peptidase</fullName>
    </submittedName>
</protein>
<keyword evidence="7" id="KW-1185">Reference proteome</keyword>
<name>A0A6G8RWD2_9GAMM</name>
<dbReference type="PANTHER" id="PTHR42881">
    <property type="entry name" value="PROLYL ENDOPEPTIDASE"/>
    <property type="match status" value="1"/>
</dbReference>
<dbReference type="PRINTS" id="PR00862">
    <property type="entry name" value="PROLIGOPTASE"/>
</dbReference>
<dbReference type="Pfam" id="PF00326">
    <property type="entry name" value="Peptidase_S9"/>
    <property type="match status" value="1"/>
</dbReference>
<dbReference type="InterPro" id="IPR001375">
    <property type="entry name" value="Peptidase_S9_cat"/>
</dbReference>
<gene>
    <name evidence="6" type="ORF">G8E00_09905</name>
</gene>
<dbReference type="InterPro" id="IPR002470">
    <property type="entry name" value="Peptidase_S9A"/>
</dbReference>
<dbReference type="GO" id="GO:0005829">
    <property type="term" value="C:cytosol"/>
    <property type="evidence" value="ECO:0007669"/>
    <property type="project" value="TreeGrafter"/>
</dbReference>
<evidence type="ECO:0000259" key="5">
    <source>
        <dbReference type="Pfam" id="PF02897"/>
    </source>
</evidence>
<evidence type="ECO:0000256" key="1">
    <source>
        <dbReference type="ARBA" id="ARBA00022670"/>
    </source>
</evidence>
<reference evidence="6 7" key="1">
    <citation type="submission" date="2020-03" db="EMBL/GenBank/DDBJ databases">
        <authorList>
            <person name="Zhu W."/>
        </authorList>
    </citation>
    <scope>NUCLEOTIDE SEQUENCE [LARGE SCALE GENOMIC DNA]</scope>
    <source>
        <strain evidence="6 7">323-1</strain>
    </source>
</reference>
<dbReference type="GO" id="GO:0070012">
    <property type="term" value="F:oligopeptidase activity"/>
    <property type="evidence" value="ECO:0007669"/>
    <property type="project" value="TreeGrafter"/>
</dbReference>
<keyword evidence="2" id="KW-0378">Hydrolase</keyword>
<organism evidence="6 7">
    <name type="scientific">Acinetobacter shaoyimingii</name>
    <dbReference type="NCBI Taxonomy" id="2715164"/>
    <lineage>
        <taxon>Bacteria</taxon>
        <taxon>Pseudomonadati</taxon>
        <taxon>Pseudomonadota</taxon>
        <taxon>Gammaproteobacteria</taxon>
        <taxon>Moraxellales</taxon>
        <taxon>Moraxellaceae</taxon>
        <taxon>Acinetobacter</taxon>
    </lineage>
</organism>
<keyword evidence="1" id="KW-0645">Protease</keyword>
<dbReference type="SUPFAM" id="SSF53474">
    <property type="entry name" value="alpha/beta-Hydrolases"/>
    <property type="match status" value="1"/>
</dbReference>
<dbReference type="Gene3D" id="3.40.50.1820">
    <property type="entry name" value="alpha/beta hydrolase"/>
    <property type="match status" value="1"/>
</dbReference>
<dbReference type="InterPro" id="IPR029058">
    <property type="entry name" value="AB_hydrolase_fold"/>
</dbReference>
<evidence type="ECO:0000256" key="3">
    <source>
        <dbReference type="ARBA" id="ARBA00022825"/>
    </source>
</evidence>
<dbReference type="RefSeq" id="WP_166224224.1">
    <property type="nucleotide sequence ID" value="NZ_CP049801.1"/>
</dbReference>
<dbReference type="GO" id="GO:0004252">
    <property type="term" value="F:serine-type endopeptidase activity"/>
    <property type="evidence" value="ECO:0007669"/>
    <property type="project" value="InterPro"/>
</dbReference>
<feature type="domain" description="Peptidase S9 prolyl oligopeptidase catalytic" evidence="4">
    <location>
        <begin position="459"/>
        <end position="665"/>
    </location>
</feature>
<feature type="domain" description="Peptidase S9A N-terminal" evidence="5">
    <location>
        <begin position="2"/>
        <end position="398"/>
    </location>
</feature>
<dbReference type="Pfam" id="PF02897">
    <property type="entry name" value="Peptidase_S9_N"/>
    <property type="match status" value="1"/>
</dbReference>
<evidence type="ECO:0000256" key="2">
    <source>
        <dbReference type="ARBA" id="ARBA00022801"/>
    </source>
</evidence>
<dbReference type="PANTHER" id="PTHR42881:SF13">
    <property type="entry name" value="PROLYL ENDOPEPTIDASE"/>
    <property type="match status" value="1"/>
</dbReference>
<dbReference type="KEGG" id="asha:G8E00_09905"/>
<dbReference type="GO" id="GO:0006508">
    <property type="term" value="P:proteolysis"/>
    <property type="evidence" value="ECO:0007669"/>
    <property type="project" value="UniProtKB-KW"/>
</dbReference>
<dbReference type="Proteomes" id="UP000502297">
    <property type="component" value="Chromosome"/>
</dbReference>
<dbReference type="InterPro" id="IPR023302">
    <property type="entry name" value="Pept_S9A_N"/>
</dbReference>
<dbReference type="InterPro" id="IPR051167">
    <property type="entry name" value="Prolyl_oligopep/macrocyclase"/>
</dbReference>
<evidence type="ECO:0000259" key="4">
    <source>
        <dbReference type="Pfam" id="PF00326"/>
    </source>
</evidence>
<keyword evidence="3" id="KW-0720">Serine protease</keyword>
<dbReference type="Gene3D" id="2.130.10.120">
    <property type="entry name" value="Prolyl oligopeptidase, N-terminal domain"/>
    <property type="match status" value="1"/>
</dbReference>
<evidence type="ECO:0000313" key="7">
    <source>
        <dbReference type="Proteomes" id="UP000502297"/>
    </source>
</evidence>